<dbReference type="InterPro" id="IPR036938">
    <property type="entry name" value="PAP2/HPO_sf"/>
</dbReference>
<dbReference type="SMART" id="SM00014">
    <property type="entry name" value="acidPPc"/>
    <property type="match status" value="1"/>
</dbReference>
<organism evidence="8 9">
    <name type="scientific">Lachancea meyersii CBS 8951</name>
    <dbReference type="NCBI Taxonomy" id="1266667"/>
    <lineage>
        <taxon>Eukaryota</taxon>
        <taxon>Fungi</taxon>
        <taxon>Dikarya</taxon>
        <taxon>Ascomycota</taxon>
        <taxon>Saccharomycotina</taxon>
        <taxon>Saccharomycetes</taxon>
        <taxon>Saccharomycetales</taxon>
        <taxon>Saccharomycetaceae</taxon>
        <taxon>Lachancea</taxon>
    </lineage>
</organism>
<feature type="transmembrane region" description="Helical" evidence="6">
    <location>
        <begin position="27"/>
        <end position="49"/>
    </location>
</feature>
<name>A0A1G4IQ92_9SACH</name>
<keyword evidence="2 6" id="KW-0812">Transmembrane</keyword>
<dbReference type="EMBL" id="LT598483">
    <property type="protein sequence ID" value="SCU78930.1"/>
    <property type="molecule type" value="Genomic_DNA"/>
</dbReference>
<evidence type="ECO:0000313" key="8">
    <source>
        <dbReference type="EMBL" id="SCU78930.1"/>
    </source>
</evidence>
<dbReference type="EC" id="3.6.1.43" evidence="6"/>
<feature type="domain" description="Phosphatidic acid phosphatase type 2/haloperoxidase" evidence="7">
    <location>
        <begin position="58"/>
        <end position="177"/>
    </location>
</feature>
<dbReference type="Proteomes" id="UP000191144">
    <property type="component" value="Chromosome A"/>
</dbReference>
<evidence type="ECO:0000256" key="2">
    <source>
        <dbReference type="ARBA" id="ARBA00022692"/>
    </source>
</evidence>
<dbReference type="Pfam" id="PF01569">
    <property type="entry name" value="PAP2"/>
    <property type="match status" value="1"/>
</dbReference>
<sequence length="240" mass="27290">MNVTELALDPILIPFDDTYILYDPSDLLSYVLVYFSLLPIGILIFYFSWFLATRELEAVIIAGGQFVNEILNNILKNIIKQPRPASFGSSFQKDTLRSAYGMPSAHSQFMGFFLAYWSLRLVLQWEGIGRARKAGSILAMVVTTAMVALSRIYLGYHSRAQVSIGVALGGLLGSLYYLAVGIVRYLGLLDWILTWRIVQRMWVKDSFNCSSKSLKEEFEAWNLRKVTSKHRKEHSDKKSL</sequence>
<comment type="similarity">
    <text evidence="6">Belongs to the dolichyldiphosphatase family.</text>
</comment>
<comment type="subcellular location">
    <subcellularLocation>
        <location evidence="6">Endoplasmic reticulum membrane</location>
        <topology evidence="6">Multi-pass membrane protein</topology>
    </subcellularLocation>
    <subcellularLocation>
        <location evidence="1">Membrane</location>
        <topology evidence="1">Multi-pass membrane protein</topology>
    </subcellularLocation>
</comment>
<dbReference type="GO" id="GO:0008610">
    <property type="term" value="P:lipid biosynthetic process"/>
    <property type="evidence" value="ECO:0007669"/>
    <property type="project" value="TreeGrafter"/>
</dbReference>
<dbReference type="UniPathway" id="UPA00378"/>
<keyword evidence="3 6" id="KW-0378">Hydrolase</keyword>
<dbReference type="PANTHER" id="PTHR11247">
    <property type="entry name" value="PALMITOYL-PROTEIN THIOESTERASE/DOLICHYLDIPHOSPHATASE 1"/>
    <property type="match status" value="1"/>
</dbReference>
<keyword evidence="9" id="KW-1185">Reference proteome</keyword>
<comment type="pathway">
    <text evidence="6">Protein modification; protein glycosylation.</text>
</comment>
<protein>
    <recommendedName>
        <fullName evidence="6">Dolichyldiphosphatase</fullName>
        <ecNumber evidence="6">3.6.1.43</ecNumber>
    </recommendedName>
</protein>
<comment type="catalytic activity">
    <reaction evidence="6">
        <text>a di-trans,poly-cis-dolichyl diphosphate + H2O = a di-trans,poly-cis-dolichyl phosphate + phosphate + H(+)</text>
        <dbReference type="Rhea" id="RHEA:14385"/>
        <dbReference type="Rhea" id="RHEA-COMP:19498"/>
        <dbReference type="Rhea" id="RHEA-COMP:19506"/>
        <dbReference type="ChEBI" id="CHEBI:15377"/>
        <dbReference type="ChEBI" id="CHEBI:15378"/>
        <dbReference type="ChEBI" id="CHEBI:43474"/>
        <dbReference type="ChEBI" id="CHEBI:57497"/>
        <dbReference type="ChEBI" id="CHEBI:57683"/>
        <dbReference type="EC" id="3.6.1.43"/>
    </reaction>
</comment>
<dbReference type="GO" id="GO:0005789">
    <property type="term" value="C:endoplasmic reticulum membrane"/>
    <property type="evidence" value="ECO:0007669"/>
    <property type="project" value="UniProtKB-SubCell"/>
</dbReference>
<dbReference type="InterPro" id="IPR000326">
    <property type="entry name" value="PAP2/HPO"/>
</dbReference>
<evidence type="ECO:0000256" key="5">
    <source>
        <dbReference type="ARBA" id="ARBA00023136"/>
    </source>
</evidence>
<accession>A0A1G4IQ92</accession>
<keyword evidence="4 6" id="KW-1133">Transmembrane helix</keyword>
<dbReference type="AlphaFoldDB" id="A0A1G4IQ92"/>
<evidence type="ECO:0000256" key="6">
    <source>
        <dbReference type="RuleBase" id="RU367078"/>
    </source>
</evidence>
<comment type="function">
    <text evidence="6">Required for efficient N-glycosylation. Necessary for maintaining optimal levels of dolichol-linked oligosaccharides. Hydrolyzes dolichyl pyrophosphate at a very high rate and dolichyl monophosphate at a much lower rate. Does not act on phosphatidate.</text>
</comment>
<keyword evidence="6" id="KW-0256">Endoplasmic reticulum</keyword>
<dbReference type="CDD" id="cd03382">
    <property type="entry name" value="PAP2_dolichyldiphosphatase"/>
    <property type="match status" value="1"/>
</dbReference>
<evidence type="ECO:0000256" key="3">
    <source>
        <dbReference type="ARBA" id="ARBA00022801"/>
    </source>
</evidence>
<dbReference type="OrthoDB" id="302705at2759"/>
<evidence type="ECO:0000256" key="1">
    <source>
        <dbReference type="ARBA" id="ARBA00004141"/>
    </source>
</evidence>
<dbReference type="InterPro" id="IPR039667">
    <property type="entry name" value="Dolichyldiphosphatase_PAP2"/>
</dbReference>
<evidence type="ECO:0000256" key="4">
    <source>
        <dbReference type="ARBA" id="ARBA00022989"/>
    </source>
</evidence>
<keyword evidence="5 6" id="KW-0472">Membrane</keyword>
<reference evidence="9" key="1">
    <citation type="submission" date="2016-03" db="EMBL/GenBank/DDBJ databases">
        <authorList>
            <person name="Devillers Hugo."/>
        </authorList>
    </citation>
    <scope>NUCLEOTIDE SEQUENCE [LARGE SCALE GENOMIC DNA]</scope>
</reference>
<gene>
    <name evidence="8" type="ORF">LAME_0A06458G</name>
</gene>
<dbReference type="Gene3D" id="1.20.144.10">
    <property type="entry name" value="Phosphatidic acid phosphatase type 2/haloperoxidase"/>
    <property type="match status" value="1"/>
</dbReference>
<evidence type="ECO:0000259" key="7">
    <source>
        <dbReference type="SMART" id="SM00014"/>
    </source>
</evidence>
<dbReference type="GO" id="GO:0047874">
    <property type="term" value="F:dolichyldiphosphatase activity"/>
    <property type="evidence" value="ECO:0007669"/>
    <property type="project" value="UniProtKB-UniRule"/>
</dbReference>
<feature type="transmembrane region" description="Helical" evidence="6">
    <location>
        <begin position="174"/>
        <end position="193"/>
    </location>
</feature>
<dbReference type="SUPFAM" id="SSF48317">
    <property type="entry name" value="Acid phosphatase/Vanadium-dependent haloperoxidase"/>
    <property type="match status" value="1"/>
</dbReference>
<proteinExistence type="inferred from homology"/>
<feature type="transmembrane region" description="Helical" evidence="6">
    <location>
        <begin position="135"/>
        <end position="154"/>
    </location>
</feature>
<dbReference type="PANTHER" id="PTHR11247:SF1">
    <property type="entry name" value="DOLICHYLDIPHOSPHATASE 1"/>
    <property type="match status" value="1"/>
</dbReference>
<dbReference type="GO" id="GO:0006487">
    <property type="term" value="P:protein N-linked glycosylation"/>
    <property type="evidence" value="ECO:0007669"/>
    <property type="project" value="UniProtKB-UniRule"/>
</dbReference>
<evidence type="ECO:0000313" key="9">
    <source>
        <dbReference type="Proteomes" id="UP000191144"/>
    </source>
</evidence>